<dbReference type="InterPro" id="IPR027474">
    <property type="entry name" value="L-asparaginase_N"/>
</dbReference>
<dbReference type="SUPFAM" id="SSF53774">
    <property type="entry name" value="Glutaminase/Asparaginase"/>
    <property type="match status" value="1"/>
</dbReference>
<dbReference type="RefSeq" id="WP_275596012.1">
    <property type="nucleotide sequence ID" value="NZ_CP102381.1"/>
</dbReference>
<dbReference type="PIRSF" id="PIRSF500176">
    <property type="entry name" value="L_ASNase"/>
    <property type="match status" value="1"/>
</dbReference>
<evidence type="ECO:0000259" key="1">
    <source>
        <dbReference type="Pfam" id="PF00710"/>
    </source>
</evidence>
<dbReference type="PIRSF" id="PIRSF001220">
    <property type="entry name" value="L-ASNase_gatD"/>
    <property type="match status" value="1"/>
</dbReference>
<gene>
    <name evidence="2" type="ORF">NR989_05790</name>
</gene>
<evidence type="ECO:0000313" key="2">
    <source>
        <dbReference type="EMBL" id="WEJ63756.1"/>
    </source>
</evidence>
<dbReference type="InterPro" id="IPR037152">
    <property type="entry name" value="L-asparaginase_N_sf"/>
</dbReference>
<dbReference type="PANTHER" id="PTHR11707">
    <property type="entry name" value="L-ASPARAGINASE"/>
    <property type="match status" value="1"/>
</dbReference>
<feature type="domain" description="L-asparaginase N-terminal" evidence="1">
    <location>
        <begin position="6"/>
        <end position="159"/>
    </location>
</feature>
<evidence type="ECO:0000313" key="3">
    <source>
        <dbReference type="Proteomes" id="UP001222275"/>
    </source>
</evidence>
<sequence>MKKTNIQLLITGGTLDKDYNTTSGELVFTETHMNQLLNEANTSLTVESRVLMLKDSLEMTLSDREIIYQACLKTSSQQIIITHGTDTMSETALYLQSKTGLTDKTIILTGAMRPFKLGNSDASFNVASALMAVQLVSPGIYITMNGQIFAANNVQKNRTIGQFESH</sequence>
<accession>A0ABY8CCN2</accession>
<name>A0ABY8CCN2_9GAMM</name>
<reference evidence="2 3" key="1">
    <citation type="submission" date="2022-06" db="EMBL/GenBank/DDBJ databases">
        <title>Thiomicrohabdus sp. nov, an obligately chemolithoautotrophic, sulfur-oxidizing bacterium isolated from beach of Guanyin Mountain. Amoy.</title>
        <authorList>
            <person name="Zhu H."/>
        </authorList>
    </citation>
    <scope>NUCLEOTIDE SEQUENCE [LARGE SCALE GENOMIC DNA]</scope>
    <source>
        <strain evidence="2 3">XGS-01</strain>
    </source>
</reference>
<dbReference type="PRINTS" id="PR00139">
    <property type="entry name" value="ASNGLNASE"/>
</dbReference>
<dbReference type="Pfam" id="PF00710">
    <property type="entry name" value="Asparaginase"/>
    <property type="match status" value="1"/>
</dbReference>
<keyword evidence="3" id="KW-1185">Reference proteome</keyword>
<dbReference type="Proteomes" id="UP001222275">
    <property type="component" value="Chromosome"/>
</dbReference>
<dbReference type="InterPro" id="IPR036152">
    <property type="entry name" value="Asp/glu_Ase-like_sf"/>
</dbReference>
<organism evidence="2 3">
    <name type="scientific">Thiomicrorhabdus lithotrophica</name>
    <dbReference type="NCBI Taxonomy" id="2949997"/>
    <lineage>
        <taxon>Bacteria</taxon>
        <taxon>Pseudomonadati</taxon>
        <taxon>Pseudomonadota</taxon>
        <taxon>Gammaproteobacteria</taxon>
        <taxon>Thiotrichales</taxon>
        <taxon>Piscirickettsiaceae</taxon>
        <taxon>Thiomicrorhabdus</taxon>
    </lineage>
</organism>
<dbReference type="PROSITE" id="PS51732">
    <property type="entry name" value="ASN_GLN_ASE_3"/>
    <property type="match status" value="1"/>
</dbReference>
<dbReference type="InterPro" id="IPR006034">
    <property type="entry name" value="Asparaginase/glutaminase-like"/>
</dbReference>
<dbReference type="EMBL" id="CP102381">
    <property type="protein sequence ID" value="WEJ63756.1"/>
    <property type="molecule type" value="Genomic_DNA"/>
</dbReference>
<protein>
    <submittedName>
        <fullName evidence="2">Asparaginase</fullName>
    </submittedName>
</protein>
<proteinExistence type="predicted"/>
<dbReference type="Gene3D" id="3.40.50.1170">
    <property type="entry name" value="L-asparaginase, N-terminal domain"/>
    <property type="match status" value="1"/>
</dbReference>
<dbReference type="PANTHER" id="PTHR11707:SF28">
    <property type="entry name" value="60 KDA LYSOPHOSPHOLIPASE"/>
    <property type="match status" value="1"/>
</dbReference>